<feature type="transmembrane region" description="Helical" evidence="7">
    <location>
        <begin position="324"/>
        <end position="348"/>
    </location>
</feature>
<dbReference type="RefSeq" id="WP_138088731.1">
    <property type="nucleotide sequence ID" value="NZ_VAUV01000027.1"/>
</dbReference>
<evidence type="ECO:0000313" key="10">
    <source>
        <dbReference type="Proteomes" id="UP000306196"/>
    </source>
</evidence>
<feature type="domain" description="Major facilitator superfamily (MFS) profile" evidence="8">
    <location>
        <begin position="11"/>
        <end position="458"/>
    </location>
</feature>
<feature type="transmembrane region" description="Helical" evidence="7">
    <location>
        <begin position="12"/>
        <end position="33"/>
    </location>
</feature>
<comment type="caution">
    <text evidence="9">The sequence shown here is derived from an EMBL/GenBank/DDBJ whole genome shotgun (WGS) entry which is preliminary data.</text>
</comment>
<evidence type="ECO:0000256" key="5">
    <source>
        <dbReference type="ARBA" id="ARBA00022989"/>
    </source>
</evidence>
<keyword evidence="10" id="KW-1185">Reference proteome</keyword>
<dbReference type="Gene3D" id="1.20.1250.20">
    <property type="entry name" value="MFS general substrate transporter like domains"/>
    <property type="match status" value="1"/>
</dbReference>
<feature type="transmembrane region" description="Helical" evidence="7">
    <location>
        <begin position="105"/>
        <end position="123"/>
    </location>
</feature>
<dbReference type="InterPro" id="IPR036259">
    <property type="entry name" value="MFS_trans_sf"/>
</dbReference>
<dbReference type="PANTHER" id="PTHR42718:SF46">
    <property type="entry name" value="BLR6921 PROTEIN"/>
    <property type="match status" value="1"/>
</dbReference>
<keyword evidence="5 7" id="KW-1133">Transmembrane helix</keyword>
<feature type="transmembrane region" description="Helical" evidence="7">
    <location>
        <begin position="425"/>
        <end position="448"/>
    </location>
</feature>
<dbReference type="InterPro" id="IPR020846">
    <property type="entry name" value="MFS_dom"/>
</dbReference>
<dbReference type="GO" id="GO:0022857">
    <property type="term" value="F:transmembrane transporter activity"/>
    <property type="evidence" value="ECO:0007669"/>
    <property type="project" value="InterPro"/>
</dbReference>
<feature type="transmembrane region" description="Helical" evidence="7">
    <location>
        <begin position="263"/>
        <end position="284"/>
    </location>
</feature>
<feature type="transmembrane region" description="Helical" evidence="7">
    <location>
        <begin position="45"/>
        <end position="64"/>
    </location>
</feature>
<evidence type="ECO:0000256" key="1">
    <source>
        <dbReference type="ARBA" id="ARBA00004651"/>
    </source>
</evidence>
<keyword evidence="6 7" id="KW-0472">Membrane</keyword>
<keyword evidence="2" id="KW-0813">Transport</keyword>
<dbReference type="AlphaFoldDB" id="A0A5R8K9Y6"/>
<dbReference type="SUPFAM" id="SSF103473">
    <property type="entry name" value="MFS general substrate transporter"/>
    <property type="match status" value="1"/>
</dbReference>
<organism evidence="9 10">
    <name type="scientific">Phragmitibacter flavus</name>
    <dbReference type="NCBI Taxonomy" id="2576071"/>
    <lineage>
        <taxon>Bacteria</taxon>
        <taxon>Pseudomonadati</taxon>
        <taxon>Verrucomicrobiota</taxon>
        <taxon>Verrucomicrobiia</taxon>
        <taxon>Verrucomicrobiales</taxon>
        <taxon>Verrucomicrobiaceae</taxon>
        <taxon>Phragmitibacter</taxon>
    </lineage>
</organism>
<keyword evidence="3" id="KW-1003">Cell membrane</keyword>
<comment type="subcellular location">
    <subcellularLocation>
        <location evidence="1">Cell membrane</location>
        <topology evidence="1">Multi-pass membrane protein</topology>
    </subcellularLocation>
</comment>
<evidence type="ECO:0000313" key="9">
    <source>
        <dbReference type="EMBL" id="TLD68339.1"/>
    </source>
</evidence>
<evidence type="ECO:0000256" key="3">
    <source>
        <dbReference type="ARBA" id="ARBA00022475"/>
    </source>
</evidence>
<evidence type="ECO:0000256" key="6">
    <source>
        <dbReference type="ARBA" id="ARBA00023136"/>
    </source>
</evidence>
<feature type="transmembrane region" description="Helical" evidence="7">
    <location>
        <begin position="290"/>
        <end position="312"/>
    </location>
</feature>
<feature type="transmembrane region" description="Helical" evidence="7">
    <location>
        <begin position="224"/>
        <end position="242"/>
    </location>
</feature>
<name>A0A5R8K9Y6_9BACT</name>
<evidence type="ECO:0000256" key="4">
    <source>
        <dbReference type="ARBA" id="ARBA00022692"/>
    </source>
</evidence>
<dbReference type="PROSITE" id="PS50850">
    <property type="entry name" value="MFS"/>
    <property type="match status" value="1"/>
</dbReference>
<keyword evidence="4 7" id="KW-0812">Transmembrane</keyword>
<reference evidence="9 10" key="1">
    <citation type="submission" date="2019-05" db="EMBL/GenBank/DDBJ databases">
        <title>Verrucobacter flavum gen. nov., sp. nov. a new member of the family Verrucomicrobiaceae.</title>
        <authorList>
            <person name="Szuroczki S."/>
            <person name="Abbaszade G."/>
            <person name="Szabo A."/>
            <person name="Felfoldi T."/>
            <person name="Schumann P."/>
            <person name="Boka K."/>
            <person name="Keki Z."/>
            <person name="Toumi M."/>
            <person name="Toth E."/>
        </authorList>
    </citation>
    <scope>NUCLEOTIDE SEQUENCE [LARGE SCALE GENOMIC DNA]</scope>
    <source>
        <strain evidence="9 10">MG-N-17</strain>
    </source>
</reference>
<evidence type="ECO:0000259" key="8">
    <source>
        <dbReference type="PROSITE" id="PS50850"/>
    </source>
</evidence>
<dbReference type="Pfam" id="PF07690">
    <property type="entry name" value="MFS_1"/>
    <property type="match status" value="1"/>
</dbReference>
<sequence>MSVPPQRALGMTLLVAGTFFMQILDGTIIATALPLMAKSFGVEAVSMSIGMSVYMLTLAVFIPVSGWLSDRYGVRTIFCSAIAIFTLASMLCGLSESLAQFTGARILQGLGGAMMVPVGRLAVLRNTEKKDLVKVIALLTWPGLVAPILGPPLGGFIATTWSWHWIFLMNGPLGVLALGMSWWLLPREFERVEQRFDWWGFVWSALACGGLVMGIEMLSEGSDGRVLIAIWLVGMVAGVLAVRHARRTAEPLLDLWALRVKTFAISFWGGSLFRMAIGATPLLLPLMFQVGFGLDAFESGKLLLAVFVGNLAMKPATTWVLRRFGFRGAMVGNGILAAVSMVACGFLTPEMPRWGLLTVLFAGGLFRSMQFTSLNTLAFADVPKEKMSGANALYSTVLQLTFGMGVAMGSMWLRLGSWFYGEGSQAAVLGAFKLAFFGVGAVALLSALDCLRLARNAAAEVSGHVERMKDEG</sequence>
<proteinExistence type="predicted"/>
<dbReference type="Gene3D" id="1.20.1720.10">
    <property type="entry name" value="Multidrug resistance protein D"/>
    <property type="match status" value="1"/>
</dbReference>
<accession>A0A5R8K9Y6</accession>
<dbReference type="OrthoDB" id="102502at2"/>
<evidence type="ECO:0000256" key="7">
    <source>
        <dbReference type="SAM" id="Phobius"/>
    </source>
</evidence>
<dbReference type="InterPro" id="IPR011701">
    <property type="entry name" value="MFS"/>
</dbReference>
<feature type="transmembrane region" description="Helical" evidence="7">
    <location>
        <begin position="196"/>
        <end position="218"/>
    </location>
</feature>
<dbReference type="Proteomes" id="UP000306196">
    <property type="component" value="Unassembled WGS sequence"/>
</dbReference>
<feature type="transmembrane region" description="Helical" evidence="7">
    <location>
        <begin position="392"/>
        <end position="413"/>
    </location>
</feature>
<dbReference type="GO" id="GO:0005886">
    <property type="term" value="C:plasma membrane"/>
    <property type="evidence" value="ECO:0007669"/>
    <property type="project" value="UniProtKB-SubCell"/>
</dbReference>
<dbReference type="PANTHER" id="PTHR42718">
    <property type="entry name" value="MAJOR FACILITATOR SUPERFAMILY MULTIDRUG TRANSPORTER MFSC"/>
    <property type="match status" value="1"/>
</dbReference>
<feature type="transmembrane region" description="Helical" evidence="7">
    <location>
        <begin position="354"/>
        <end position="380"/>
    </location>
</feature>
<feature type="transmembrane region" description="Helical" evidence="7">
    <location>
        <begin position="135"/>
        <end position="157"/>
    </location>
</feature>
<feature type="transmembrane region" description="Helical" evidence="7">
    <location>
        <begin position="76"/>
        <end position="99"/>
    </location>
</feature>
<dbReference type="EMBL" id="VAUV01000027">
    <property type="protein sequence ID" value="TLD68339.1"/>
    <property type="molecule type" value="Genomic_DNA"/>
</dbReference>
<feature type="transmembrane region" description="Helical" evidence="7">
    <location>
        <begin position="163"/>
        <end position="184"/>
    </location>
</feature>
<gene>
    <name evidence="9" type="ORF">FEM03_23345</name>
</gene>
<evidence type="ECO:0000256" key="2">
    <source>
        <dbReference type="ARBA" id="ARBA00022448"/>
    </source>
</evidence>
<protein>
    <submittedName>
        <fullName evidence="9">MFS transporter</fullName>
    </submittedName>
</protein>